<evidence type="ECO:0000313" key="3">
    <source>
        <dbReference type="EMBL" id="AII97788.1"/>
    </source>
</evidence>
<sequence length="19" mass="2375">MLLHQSHMKRFFEKRALDS</sequence>
<evidence type="ECO:0000313" key="5">
    <source>
        <dbReference type="EMBL" id="AII97845.1"/>
    </source>
</evidence>
<reference evidence="1" key="1">
    <citation type="submission" date="2013-07" db="EMBL/GenBank/DDBJ databases">
        <title>Nephila pilipes venom gland.</title>
        <authorList>
            <person name="Huo L.J."/>
        </authorList>
    </citation>
    <scope>NUCLEOTIDE SEQUENCE</scope>
    <source>
        <tissue evidence="1">Venom gland</tissue>
    </source>
</reference>
<evidence type="ECO:0000313" key="4">
    <source>
        <dbReference type="EMBL" id="AII97808.1"/>
    </source>
</evidence>
<dbReference type="AlphaFoldDB" id="A0A076KZE0"/>
<evidence type="ECO:0000313" key="1">
    <source>
        <dbReference type="EMBL" id="AII97722.1"/>
    </source>
</evidence>
<dbReference type="EMBL" id="KF433484">
    <property type="protein sequence ID" value="AII97808.1"/>
    <property type="molecule type" value="mRNA"/>
</dbReference>
<accession>A0A076KZE0</accession>
<proteinExistence type="evidence at transcript level"/>
<dbReference type="EMBL" id="KF433464">
    <property type="protein sequence ID" value="AII97788.1"/>
    <property type="molecule type" value="mRNA"/>
</dbReference>
<dbReference type="EMBL" id="KF433443">
    <property type="protein sequence ID" value="AII97767.1"/>
    <property type="molecule type" value="mRNA"/>
</dbReference>
<dbReference type="EMBL" id="KF433521">
    <property type="protein sequence ID" value="AII97845.1"/>
    <property type="molecule type" value="mRNA"/>
</dbReference>
<protein>
    <submittedName>
        <fullName evidence="1">BLTX335</fullName>
    </submittedName>
    <submittedName>
        <fullName evidence="2">BLTX388</fullName>
    </submittedName>
    <submittedName>
        <fullName evidence="3">BLTX413</fullName>
    </submittedName>
    <submittedName>
        <fullName evidence="4">BLTX436</fullName>
    </submittedName>
    <submittedName>
        <fullName evidence="5">BLTX474</fullName>
    </submittedName>
</protein>
<organism evidence="1">
    <name type="scientific">Nephila pilipes</name>
    <name type="common">Giant wood spider</name>
    <name type="synonym">Nephila maculata</name>
    <dbReference type="NCBI Taxonomy" id="299642"/>
    <lineage>
        <taxon>Eukaryota</taxon>
        <taxon>Metazoa</taxon>
        <taxon>Ecdysozoa</taxon>
        <taxon>Arthropoda</taxon>
        <taxon>Chelicerata</taxon>
        <taxon>Arachnida</taxon>
        <taxon>Araneae</taxon>
        <taxon>Araneomorphae</taxon>
        <taxon>Entelegynae</taxon>
        <taxon>Araneoidea</taxon>
        <taxon>Nephilidae</taxon>
        <taxon>Nephila</taxon>
    </lineage>
</organism>
<name>A0A076KZE0_NEPPI</name>
<dbReference type="EMBL" id="KF433398">
    <property type="protein sequence ID" value="AII97722.1"/>
    <property type="molecule type" value="mRNA"/>
</dbReference>
<evidence type="ECO:0000313" key="2">
    <source>
        <dbReference type="EMBL" id="AII97767.1"/>
    </source>
</evidence>